<proteinExistence type="predicted"/>
<gene>
    <name evidence="1" type="ORF">BDW42DRAFT_159068</name>
</gene>
<name>A0A2J5I8X3_9EURO</name>
<accession>A0A2J5I8X3</accession>
<evidence type="ECO:0000313" key="2">
    <source>
        <dbReference type="Proteomes" id="UP000235023"/>
    </source>
</evidence>
<sequence>MLAMEATAGRARSRSRSVWQVAEFWRCDTMSACFVVLGIWGSMVGMNVWVVKIGCSGFEDGEGGWK</sequence>
<protein>
    <submittedName>
        <fullName evidence="1">Uncharacterized protein</fullName>
    </submittedName>
</protein>
<dbReference type="Proteomes" id="UP000235023">
    <property type="component" value="Unassembled WGS sequence"/>
</dbReference>
<dbReference type="EMBL" id="KZ559499">
    <property type="protein sequence ID" value="PLN86348.1"/>
    <property type="molecule type" value="Genomic_DNA"/>
</dbReference>
<evidence type="ECO:0000313" key="1">
    <source>
        <dbReference type="EMBL" id="PLN86348.1"/>
    </source>
</evidence>
<organism evidence="1 2">
    <name type="scientific">Aspergillus taichungensis</name>
    <dbReference type="NCBI Taxonomy" id="482145"/>
    <lineage>
        <taxon>Eukaryota</taxon>
        <taxon>Fungi</taxon>
        <taxon>Dikarya</taxon>
        <taxon>Ascomycota</taxon>
        <taxon>Pezizomycotina</taxon>
        <taxon>Eurotiomycetes</taxon>
        <taxon>Eurotiomycetidae</taxon>
        <taxon>Eurotiales</taxon>
        <taxon>Aspergillaceae</taxon>
        <taxon>Aspergillus</taxon>
        <taxon>Aspergillus subgen. Circumdati</taxon>
    </lineage>
</organism>
<dbReference type="AlphaFoldDB" id="A0A2J5I8X3"/>
<reference evidence="2" key="1">
    <citation type="submission" date="2017-12" db="EMBL/GenBank/DDBJ databases">
        <authorList>
            <consortium name="DOE Joint Genome Institute"/>
            <person name="Mondo S.J."/>
            <person name="Kjaerbolling I."/>
            <person name="Vesth T.C."/>
            <person name="Frisvad J.C."/>
            <person name="Nybo J.L."/>
            <person name="Theobald S."/>
            <person name="Kuo A."/>
            <person name="Bowyer P."/>
            <person name="Matsuda Y."/>
            <person name="Lyhne E.K."/>
            <person name="Kogle M.E."/>
            <person name="Clum A."/>
            <person name="Lipzen A."/>
            <person name="Salamov A."/>
            <person name="Ngan C.Y."/>
            <person name="Daum C."/>
            <person name="Chiniquy J."/>
            <person name="Barry K."/>
            <person name="LaButti K."/>
            <person name="Haridas S."/>
            <person name="Simmons B.A."/>
            <person name="Magnuson J.K."/>
            <person name="Mortensen U.H."/>
            <person name="Larsen T.O."/>
            <person name="Grigoriev I.V."/>
            <person name="Baker S.E."/>
            <person name="Andersen M.R."/>
            <person name="Nordberg H.P."/>
            <person name="Cantor M.N."/>
            <person name="Hua S.X."/>
        </authorList>
    </citation>
    <scope>NUCLEOTIDE SEQUENCE [LARGE SCALE GENOMIC DNA]</scope>
    <source>
        <strain evidence="2">IBT 19404</strain>
    </source>
</reference>
<keyword evidence="2" id="KW-1185">Reference proteome</keyword>